<dbReference type="CDD" id="cd06661">
    <property type="entry name" value="GGCT_like"/>
    <property type="match status" value="1"/>
</dbReference>
<feature type="domain" description="Allophanate hydrolase C-terminal" evidence="1">
    <location>
        <begin position="3"/>
        <end position="121"/>
    </location>
</feature>
<comment type="caution">
    <text evidence="2">The sequence shown here is derived from an EMBL/GenBank/DDBJ whole genome shotgun (WGS) entry which is preliminary data.</text>
</comment>
<evidence type="ECO:0000313" key="3">
    <source>
        <dbReference type="Proteomes" id="UP001230289"/>
    </source>
</evidence>
<dbReference type="Gene3D" id="3.10.490.10">
    <property type="entry name" value="Gamma-glutamyl cyclotransferase-like"/>
    <property type="match status" value="1"/>
</dbReference>
<dbReference type="InterPro" id="IPR053844">
    <property type="entry name" value="AH_C"/>
</dbReference>
<evidence type="ECO:0000313" key="2">
    <source>
        <dbReference type="EMBL" id="MDQ4215084.1"/>
    </source>
</evidence>
<dbReference type="Proteomes" id="UP001230289">
    <property type="component" value="Unassembled WGS sequence"/>
</dbReference>
<dbReference type="RefSeq" id="WP_308490036.1">
    <property type="nucleotide sequence ID" value="NZ_JAVFCB010000008.1"/>
</dbReference>
<protein>
    <submittedName>
        <fullName evidence="2">Gamma-glutamylcyclotransferase</fullName>
    </submittedName>
</protein>
<evidence type="ECO:0000259" key="1">
    <source>
        <dbReference type="Pfam" id="PF21986"/>
    </source>
</evidence>
<sequence length="126" mass="14247">MKVRMFVNGQAMSGGSLNDALAEAELVGRRRTAARYRFFSVRDEFPALYPVETGGAQISGEIYEVEDAILRDKLLPREPKELELTIIEMDDGTGSLCMRLREEWLGHEDLTDISEIGDWRLVRANA</sequence>
<organism evidence="2 3">
    <name type="scientific">Microbacterium capsulatum</name>
    <dbReference type="NCBI Taxonomy" id="3041921"/>
    <lineage>
        <taxon>Bacteria</taxon>
        <taxon>Bacillati</taxon>
        <taxon>Actinomycetota</taxon>
        <taxon>Actinomycetes</taxon>
        <taxon>Micrococcales</taxon>
        <taxon>Microbacteriaceae</taxon>
        <taxon>Microbacterium</taxon>
    </lineage>
</organism>
<gene>
    <name evidence="2" type="ORF">RBR11_14265</name>
</gene>
<reference evidence="2 3" key="1">
    <citation type="submission" date="2023-08" db="EMBL/GenBank/DDBJ databases">
        <title>Microbacterium sp. nov., isolated from a waste landfill.</title>
        <authorList>
            <person name="Wen W."/>
        </authorList>
    </citation>
    <scope>NUCLEOTIDE SEQUENCE [LARGE SCALE GENOMIC DNA]</scope>
    <source>
        <strain evidence="2 3">ASV81</strain>
    </source>
</reference>
<dbReference type="InterPro" id="IPR036568">
    <property type="entry name" value="GGCT-like_sf"/>
</dbReference>
<proteinExistence type="predicted"/>
<dbReference type="InterPro" id="IPR013024">
    <property type="entry name" value="GGCT-like"/>
</dbReference>
<dbReference type="EMBL" id="JAVFCB010000008">
    <property type="protein sequence ID" value="MDQ4215084.1"/>
    <property type="molecule type" value="Genomic_DNA"/>
</dbReference>
<name>A0ABU0XIW8_9MICO</name>
<dbReference type="SUPFAM" id="SSF110857">
    <property type="entry name" value="Gamma-glutamyl cyclotransferase-like"/>
    <property type="match status" value="1"/>
</dbReference>
<dbReference type="Pfam" id="PF21986">
    <property type="entry name" value="AH_C"/>
    <property type="match status" value="1"/>
</dbReference>
<keyword evidence="3" id="KW-1185">Reference proteome</keyword>
<accession>A0ABU0XIW8</accession>